<dbReference type="GO" id="GO:0032259">
    <property type="term" value="P:methylation"/>
    <property type="evidence" value="ECO:0007669"/>
    <property type="project" value="UniProtKB-KW"/>
</dbReference>
<dbReference type="Pfam" id="PF00303">
    <property type="entry name" value="Thymidylat_synt"/>
    <property type="match status" value="1"/>
</dbReference>
<dbReference type="GO" id="GO:0006231">
    <property type="term" value="P:dTMP biosynthetic process"/>
    <property type="evidence" value="ECO:0007669"/>
    <property type="project" value="TreeGrafter"/>
</dbReference>
<dbReference type="InterPro" id="IPR045097">
    <property type="entry name" value="Thymidate_synth/dCMP_Mease"/>
</dbReference>
<evidence type="ECO:0000256" key="2">
    <source>
        <dbReference type="ARBA" id="ARBA00022679"/>
    </source>
</evidence>
<dbReference type="Gene3D" id="3.30.572.10">
    <property type="entry name" value="Thymidylate synthase/dCMP hydroxymethylase domain"/>
    <property type="match status" value="1"/>
</dbReference>
<proteinExistence type="predicted"/>
<keyword evidence="1" id="KW-0489">Methyltransferase</keyword>
<evidence type="ECO:0000256" key="1">
    <source>
        <dbReference type="ARBA" id="ARBA00022603"/>
    </source>
</evidence>
<feature type="domain" description="Thymidylate synthase/dCMP hydroxymethylase" evidence="3">
    <location>
        <begin position="55"/>
        <end position="222"/>
    </location>
</feature>
<dbReference type="PANTHER" id="PTHR11548:SF1">
    <property type="entry name" value="THYMIDYLATE SYNTHASE 1"/>
    <property type="match status" value="1"/>
</dbReference>
<dbReference type="EMBL" id="CP043732">
    <property type="protein sequence ID" value="QMU98511.1"/>
    <property type="molecule type" value="Genomic_DNA"/>
</dbReference>
<dbReference type="SUPFAM" id="SSF55831">
    <property type="entry name" value="Thymidylate synthase/dCMP hydroxymethylase"/>
    <property type="match status" value="1"/>
</dbReference>
<dbReference type="GO" id="GO:0005829">
    <property type="term" value="C:cytosol"/>
    <property type="evidence" value="ECO:0007669"/>
    <property type="project" value="TreeGrafter"/>
</dbReference>
<accession>A0A7D7WHX3</accession>
<sequence>MLYRNAARAFIAELAEIRSIGRPVRVRGLPTHERLARAVTLARPTERFITIPGRRNDVFATIAETMWVLAGRNDMEYLARYLGRALQFSDDQVTWRGGYGPRLRDWKGVDQLDEIRKLLRSDPQSRRAVAVLFDPARDFADTLDVPCNNWLHFLIRDGRVHLNVTVRSNDILWGFSGINTFEWSVLHEMMAFWLGARVGHVSFFISSLHLYDERNGQADRALAGFGGATGYEEAWVGAQFGTRWEDFAGVLDLWFDIEARLASGEDCSEEIAGFPDPLLRQFLQAIAIKWAIVAGADGARQRELVDDLGHSDIAFALHEQLFRDAAQLLSQPVSTVEWVDLRESVIALHRSKDAAYGNSWKKRGELISIAANLARKIDRIDQVVGGAAAGRETLLDTAVDLLVYAVKYETFLADQSADVANHLFTSGGERFSDGPNGFEELMRARDVDGEVRTARAEAARASTAFNELDAFLQLHPQGEWMEKLALAERLTATALRLLLAVARSDPDGAHTLRRDAVRS</sequence>
<evidence type="ECO:0000313" key="5">
    <source>
        <dbReference type="Proteomes" id="UP000515708"/>
    </source>
</evidence>
<name>A0A7D7WHX3_9MICO</name>
<dbReference type="InterPro" id="IPR023451">
    <property type="entry name" value="Thymidate_synth/dCMP_Mease_dom"/>
</dbReference>
<dbReference type="AlphaFoldDB" id="A0A7D7WHX3"/>
<evidence type="ECO:0000259" key="3">
    <source>
        <dbReference type="Pfam" id="PF00303"/>
    </source>
</evidence>
<organism evidence="4 5">
    <name type="scientific">Microbacterium esteraromaticum</name>
    <dbReference type="NCBI Taxonomy" id="57043"/>
    <lineage>
        <taxon>Bacteria</taxon>
        <taxon>Bacillati</taxon>
        <taxon>Actinomycetota</taxon>
        <taxon>Actinomycetes</taxon>
        <taxon>Micrococcales</taxon>
        <taxon>Microbacteriaceae</taxon>
        <taxon>Microbacterium</taxon>
    </lineage>
</organism>
<reference evidence="4 5" key="1">
    <citation type="journal article" date="2020" name="Front. Microbiol.">
        <title>Design of Bacterial Strain-Specific qPCR Assays Using NGS Data and Publicly Available Resources and Its Application to Track Biocontrol Strains.</title>
        <authorList>
            <person name="Hernandez I."/>
            <person name="Sant C."/>
            <person name="Martinez R."/>
            <person name="Fernandez C."/>
        </authorList>
    </citation>
    <scope>NUCLEOTIDE SEQUENCE [LARGE SCALE GENOMIC DNA]</scope>
    <source>
        <strain evidence="4 5">B24</strain>
    </source>
</reference>
<dbReference type="PANTHER" id="PTHR11548">
    <property type="entry name" value="THYMIDYLATE SYNTHASE 1"/>
    <property type="match status" value="1"/>
</dbReference>
<evidence type="ECO:0000313" key="4">
    <source>
        <dbReference type="EMBL" id="QMU98511.1"/>
    </source>
</evidence>
<protein>
    <recommendedName>
        <fullName evidence="3">Thymidylate synthase/dCMP hydroxymethylase domain-containing protein</fullName>
    </recommendedName>
</protein>
<dbReference type="Proteomes" id="UP000515708">
    <property type="component" value="Chromosome"/>
</dbReference>
<gene>
    <name evidence="4" type="ORF">FVO59_15960</name>
</gene>
<dbReference type="GO" id="GO:0004799">
    <property type="term" value="F:thymidylate synthase activity"/>
    <property type="evidence" value="ECO:0007669"/>
    <property type="project" value="TreeGrafter"/>
</dbReference>
<dbReference type="RefSeq" id="WP_182253531.1">
    <property type="nucleotide sequence ID" value="NZ_CP043732.1"/>
</dbReference>
<dbReference type="InterPro" id="IPR036926">
    <property type="entry name" value="Thymidate_synth/dCMP_Mease_sf"/>
</dbReference>
<keyword evidence="2" id="KW-0808">Transferase</keyword>